<comment type="caution">
    <text evidence="1">The sequence shown here is derived from an EMBL/GenBank/DDBJ whole genome shotgun (WGS) entry which is preliminary data.</text>
</comment>
<protein>
    <submittedName>
        <fullName evidence="1">Uncharacterized protein</fullName>
    </submittedName>
</protein>
<name>A0ABW3CEC3_9ACTN</name>
<keyword evidence="2" id="KW-1185">Reference proteome</keyword>
<evidence type="ECO:0000313" key="2">
    <source>
        <dbReference type="Proteomes" id="UP001597083"/>
    </source>
</evidence>
<reference evidence="2" key="1">
    <citation type="journal article" date="2019" name="Int. J. Syst. Evol. Microbiol.">
        <title>The Global Catalogue of Microorganisms (GCM) 10K type strain sequencing project: providing services to taxonomists for standard genome sequencing and annotation.</title>
        <authorList>
            <consortium name="The Broad Institute Genomics Platform"/>
            <consortium name="The Broad Institute Genome Sequencing Center for Infectious Disease"/>
            <person name="Wu L."/>
            <person name="Ma J."/>
        </authorList>
    </citation>
    <scope>NUCLEOTIDE SEQUENCE [LARGE SCALE GENOMIC DNA]</scope>
    <source>
        <strain evidence="2">JCM 31696</strain>
    </source>
</reference>
<dbReference type="Proteomes" id="UP001597083">
    <property type="component" value="Unassembled WGS sequence"/>
</dbReference>
<evidence type="ECO:0000313" key="1">
    <source>
        <dbReference type="EMBL" id="MFD0852793.1"/>
    </source>
</evidence>
<sequence>ADPGALLQRLYKDMGGLGSTTEGRYDTAYSALSAILRNNVLPPKHEAATYRALKMIPGVTLVRKADAAGRPAIGLARVAEGWLHQEVLLDPETYTYLGERSIAIKDHRIDGLDLKATIRKGTLQLLEVRLEAGIVDKPGQRP</sequence>
<dbReference type="EMBL" id="JBHTIR010001639">
    <property type="protein sequence ID" value="MFD0852793.1"/>
    <property type="molecule type" value="Genomic_DNA"/>
</dbReference>
<feature type="non-terminal residue" evidence="1">
    <location>
        <position position="1"/>
    </location>
</feature>
<accession>A0ABW3CEC3</accession>
<organism evidence="1 2">
    <name type="scientific">Actinomadura adrarensis</name>
    <dbReference type="NCBI Taxonomy" id="1819600"/>
    <lineage>
        <taxon>Bacteria</taxon>
        <taxon>Bacillati</taxon>
        <taxon>Actinomycetota</taxon>
        <taxon>Actinomycetes</taxon>
        <taxon>Streptosporangiales</taxon>
        <taxon>Thermomonosporaceae</taxon>
        <taxon>Actinomadura</taxon>
    </lineage>
</organism>
<gene>
    <name evidence="1" type="ORF">ACFQ07_11185</name>
</gene>
<proteinExistence type="predicted"/>